<evidence type="ECO:0000256" key="13">
    <source>
        <dbReference type="ARBA" id="ARBA00049128"/>
    </source>
</evidence>
<dbReference type="SFLD" id="SFLDG00002">
    <property type="entry name" value="C1.7:_P-type_atpase_like"/>
    <property type="match status" value="1"/>
</dbReference>
<feature type="transmembrane region" description="Helical" evidence="17">
    <location>
        <begin position="1112"/>
        <end position="1134"/>
    </location>
</feature>
<dbReference type="PRINTS" id="PR00119">
    <property type="entry name" value="CATATPASE"/>
</dbReference>
<dbReference type="FunFam" id="3.40.1110.10:FF:000087">
    <property type="entry name" value="Phospholipid-transporting ATPase"/>
    <property type="match status" value="1"/>
</dbReference>
<evidence type="ECO:0000256" key="18">
    <source>
        <dbReference type="SAM" id="MobiDB-lite"/>
    </source>
</evidence>
<keyword evidence="5 16" id="KW-0479">Metal-binding</keyword>
<dbReference type="HOGENOM" id="CLU_000846_5_2_1"/>
<dbReference type="GO" id="GO:0005886">
    <property type="term" value="C:plasma membrane"/>
    <property type="evidence" value="ECO:0007669"/>
    <property type="project" value="TreeGrafter"/>
</dbReference>
<dbReference type="Pfam" id="PF16209">
    <property type="entry name" value="PhoLip_ATPase_N"/>
    <property type="match status" value="1"/>
</dbReference>
<dbReference type="EMBL" id="KN823049">
    <property type="protein sequence ID" value="KIO25076.1"/>
    <property type="molecule type" value="Genomic_DNA"/>
</dbReference>
<feature type="transmembrane region" description="Helical" evidence="17">
    <location>
        <begin position="1146"/>
        <end position="1166"/>
    </location>
</feature>
<evidence type="ECO:0000313" key="22">
    <source>
        <dbReference type="Proteomes" id="UP000054248"/>
    </source>
</evidence>
<feature type="binding site" evidence="15">
    <location>
        <position position="815"/>
    </location>
    <ligand>
        <name>ATP</name>
        <dbReference type="ChEBI" id="CHEBI:30616"/>
    </ligand>
</feature>
<evidence type="ECO:0000256" key="4">
    <source>
        <dbReference type="ARBA" id="ARBA00022692"/>
    </source>
</evidence>
<keyword evidence="8 16" id="KW-0460">Magnesium</keyword>
<gene>
    <name evidence="21" type="ORF">M407DRAFT_25607</name>
</gene>
<feature type="binding site" evidence="15">
    <location>
        <position position="503"/>
    </location>
    <ligand>
        <name>ATP</name>
        <dbReference type="ChEBI" id="CHEBI:30616"/>
    </ligand>
</feature>
<evidence type="ECO:0000256" key="9">
    <source>
        <dbReference type="ARBA" id="ARBA00022967"/>
    </source>
</evidence>
<keyword evidence="22" id="KW-1185">Reference proteome</keyword>
<dbReference type="InterPro" id="IPR023299">
    <property type="entry name" value="ATPase_P-typ_cyto_dom_N"/>
</dbReference>
<keyword evidence="9 17" id="KW-1278">Translocase</keyword>
<evidence type="ECO:0000256" key="10">
    <source>
        <dbReference type="ARBA" id="ARBA00022989"/>
    </source>
</evidence>
<feature type="region of interest" description="Disordered" evidence="18">
    <location>
        <begin position="1378"/>
        <end position="1429"/>
    </location>
</feature>
<dbReference type="SUPFAM" id="SSF81653">
    <property type="entry name" value="Calcium ATPase, transduction domain A"/>
    <property type="match status" value="1"/>
</dbReference>
<feature type="binding site" evidence="15">
    <location>
        <position position="976"/>
    </location>
    <ligand>
        <name>ATP</name>
        <dbReference type="ChEBI" id="CHEBI:30616"/>
    </ligand>
</feature>
<feature type="binding site" evidence="16">
    <location>
        <position position="502"/>
    </location>
    <ligand>
        <name>Mg(2+)</name>
        <dbReference type="ChEBI" id="CHEBI:18420"/>
    </ligand>
</feature>
<dbReference type="InterPro" id="IPR006539">
    <property type="entry name" value="P-type_ATPase_IV"/>
</dbReference>
<evidence type="ECO:0000259" key="20">
    <source>
        <dbReference type="Pfam" id="PF16212"/>
    </source>
</evidence>
<feature type="domain" description="P-type ATPase C-terminal" evidence="20">
    <location>
        <begin position="998"/>
        <end position="1249"/>
    </location>
</feature>
<dbReference type="EC" id="7.6.2.1" evidence="17"/>
<dbReference type="InterPro" id="IPR036412">
    <property type="entry name" value="HAD-like_sf"/>
</dbReference>
<evidence type="ECO:0000256" key="15">
    <source>
        <dbReference type="PIRSR" id="PIRSR606539-2"/>
    </source>
</evidence>
<dbReference type="Pfam" id="PF16212">
    <property type="entry name" value="PhoLip_ATPase_C"/>
    <property type="match status" value="1"/>
</dbReference>
<reference evidence="22" key="2">
    <citation type="submission" date="2015-01" db="EMBL/GenBank/DDBJ databases">
        <title>Evolutionary Origins and Diversification of the Mycorrhizal Mutualists.</title>
        <authorList>
            <consortium name="DOE Joint Genome Institute"/>
            <consortium name="Mycorrhizal Genomics Consortium"/>
            <person name="Kohler A."/>
            <person name="Kuo A."/>
            <person name="Nagy L.G."/>
            <person name="Floudas D."/>
            <person name="Copeland A."/>
            <person name="Barry K.W."/>
            <person name="Cichocki N."/>
            <person name="Veneault-Fourrey C."/>
            <person name="LaButti K."/>
            <person name="Lindquist E.A."/>
            <person name="Lipzen A."/>
            <person name="Lundell T."/>
            <person name="Morin E."/>
            <person name="Murat C."/>
            <person name="Riley R."/>
            <person name="Ohm R."/>
            <person name="Sun H."/>
            <person name="Tunlid A."/>
            <person name="Henrissat B."/>
            <person name="Grigoriev I.V."/>
            <person name="Hibbett D.S."/>
            <person name="Martin F."/>
        </authorList>
    </citation>
    <scope>NUCLEOTIDE SEQUENCE [LARGE SCALE GENOMIC DNA]</scope>
    <source>
        <strain evidence="22">MUT 4182</strain>
    </source>
</reference>
<dbReference type="InterPro" id="IPR001757">
    <property type="entry name" value="P_typ_ATPase"/>
</dbReference>
<feature type="compositionally biased region" description="Basic and acidic residues" evidence="18">
    <location>
        <begin position="1291"/>
        <end position="1300"/>
    </location>
</feature>
<dbReference type="OrthoDB" id="377733at2759"/>
<comment type="similarity">
    <text evidence="2 17">Belongs to the cation transport ATPase (P-type) (TC 3.A.3) family. Type IV subfamily.</text>
</comment>
<dbReference type="Gene3D" id="1.20.1110.10">
    <property type="entry name" value="Calcium-transporting ATPase, transmembrane domain"/>
    <property type="match status" value="1"/>
</dbReference>
<dbReference type="NCBIfam" id="TIGR01494">
    <property type="entry name" value="ATPase_P-type"/>
    <property type="match status" value="1"/>
</dbReference>
<feature type="binding site" evidence="15">
    <location>
        <position position="628"/>
    </location>
    <ligand>
        <name>ATP</name>
        <dbReference type="ChEBI" id="CHEBI:30616"/>
    </ligand>
</feature>
<feature type="transmembrane region" description="Helical" evidence="17">
    <location>
        <begin position="114"/>
        <end position="133"/>
    </location>
</feature>
<feature type="region of interest" description="Disordered" evidence="18">
    <location>
        <begin position="526"/>
        <end position="566"/>
    </location>
</feature>
<feature type="domain" description="P-type ATPase N-terminal" evidence="19">
    <location>
        <begin position="61"/>
        <end position="114"/>
    </location>
</feature>
<comment type="subcellular location">
    <subcellularLocation>
        <location evidence="1 17">Membrane</location>
        <topology evidence="1 17">Multi-pass membrane protein</topology>
    </subcellularLocation>
</comment>
<dbReference type="InterPro" id="IPR044492">
    <property type="entry name" value="P_typ_ATPase_HD_dom"/>
</dbReference>
<keyword evidence="11 17" id="KW-0472">Membrane</keyword>
<dbReference type="SUPFAM" id="SSF56784">
    <property type="entry name" value="HAD-like"/>
    <property type="match status" value="1"/>
</dbReference>
<dbReference type="InterPro" id="IPR018303">
    <property type="entry name" value="ATPase_P-typ_P_site"/>
</dbReference>
<dbReference type="Gene3D" id="3.40.1110.10">
    <property type="entry name" value="Calcium-transporting ATPase, cytoplasmic domain N"/>
    <property type="match status" value="2"/>
</dbReference>
<keyword evidence="4 17" id="KW-0812">Transmembrane</keyword>
<feature type="binding site" evidence="15">
    <location>
        <position position="697"/>
    </location>
    <ligand>
        <name>ATP</name>
        <dbReference type="ChEBI" id="CHEBI:30616"/>
    </ligand>
</feature>
<keyword evidence="7 15" id="KW-0067">ATP-binding</keyword>
<evidence type="ECO:0000256" key="2">
    <source>
        <dbReference type="ARBA" id="ARBA00008109"/>
    </source>
</evidence>
<keyword evidence="3" id="KW-0597">Phosphoprotein</keyword>
<name>A0A0C3QFV1_9AGAM</name>
<feature type="binding site" evidence="16">
    <location>
        <position position="972"/>
    </location>
    <ligand>
        <name>Mg(2+)</name>
        <dbReference type="ChEBI" id="CHEBI:18420"/>
    </ligand>
</feature>
<dbReference type="GO" id="GO:0005524">
    <property type="term" value="F:ATP binding"/>
    <property type="evidence" value="ECO:0007669"/>
    <property type="project" value="UniProtKB-UniRule"/>
</dbReference>
<feature type="compositionally biased region" description="Basic and acidic residues" evidence="18">
    <location>
        <begin position="187"/>
        <end position="196"/>
    </location>
</feature>
<evidence type="ECO:0000313" key="21">
    <source>
        <dbReference type="EMBL" id="KIO25076.1"/>
    </source>
</evidence>
<dbReference type="Pfam" id="PF13246">
    <property type="entry name" value="Cation_ATPase"/>
    <property type="match status" value="1"/>
</dbReference>
<evidence type="ECO:0000256" key="6">
    <source>
        <dbReference type="ARBA" id="ARBA00022741"/>
    </source>
</evidence>
<feature type="binding site" evidence="15">
    <location>
        <position position="671"/>
    </location>
    <ligand>
        <name>ATP</name>
        <dbReference type="ChEBI" id="CHEBI:30616"/>
    </ligand>
</feature>
<evidence type="ECO:0000256" key="7">
    <source>
        <dbReference type="ARBA" id="ARBA00022840"/>
    </source>
</evidence>
<feature type="compositionally biased region" description="Acidic residues" evidence="18">
    <location>
        <begin position="529"/>
        <end position="541"/>
    </location>
</feature>
<dbReference type="InterPro" id="IPR032631">
    <property type="entry name" value="P-type_ATPase_N"/>
</dbReference>
<feature type="binding site" evidence="15">
    <location>
        <position position="504"/>
    </location>
    <ligand>
        <name>ATP</name>
        <dbReference type="ChEBI" id="CHEBI:30616"/>
    </ligand>
</feature>
<dbReference type="GO" id="GO:0045332">
    <property type="term" value="P:phospholipid translocation"/>
    <property type="evidence" value="ECO:0007669"/>
    <property type="project" value="TreeGrafter"/>
</dbReference>
<dbReference type="PANTHER" id="PTHR24092">
    <property type="entry name" value="PROBABLE PHOSPHOLIPID-TRANSPORTING ATPASE"/>
    <property type="match status" value="1"/>
</dbReference>
<dbReference type="Gene3D" id="3.40.50.1000">
    <property type="entry name" value="HAD superfamily/HAD-like"/>
    <property type="match status" value="2"/>
</dbReference>
<comment type="catalytic activity">
    <reaction evidence="13">
        <text>a 1,2-diacyl-sn-glycero-3-phosphoethanolamine(out) + ATP + H2O = a 1,2-diacyl-sn-glycero-3-phosphoethanolamine(in) + ADP + phosphate + H(+)</text>
        <dbReference type="Rhea" id="RHEA:66132"/>
        <dbReference type="ChEBI" id="CHEBI:15377"/>
        <dbReference type="ChEBI" id="CHEBI:15378"/>
        <dbReference type="ChEBI" id="CHEBI:30616"/>
        <dbReference type="ChEBI" id="CHEBI:43474"/>
        <dbReference type="ChEBI" id="CHEBI:64612"/>
        <dbReference type="ChEBI" id="CHEBI:456216"/>
    </reaction>
    <physiologicalReaction direction="left-to-right" evidence="13">
        <dbReference type="Rhea" id="RHEA:66133"/>
    </physiologicalReaction>
</comment>
<feature type="compositionally biased region" description="Polar residues" evidence="18">
    <location>
        <begin position="1311"/>
        <end position="1321"/>
    </location>
</feature>
<keyword evidence="10 17" id="KW-1133">Transmembrane helix</keyword>
<dbReference type="SUPFAM" id="SSF81665">
    <property type="entry name" value="Calcium ATPase, transmembrane domain M"/>
    <property type="match status" value="1"/>
</dbReference>
<dbReference type="InterPro" id="IPR023298">
    <property type="entry name" value="ATPase_P-typ_TM_dom_sf"/>
</dbReference>
<proteinExistence type="inferred from homology"/>
<dbReference type="PROSITE" id="PS00154">
    <property type="entry name" value="ATPASE_E1_E2"/>
    <property type="match status" value="1"/>
</dbReference>
<feature type="binding site" evidence="15">
    <location>
        <position position="502"/>
    </location>
    <ligand>
        <name>ATP</name>
        <dbReference type="ChEBI" id="CHEBI:30616"/>
    </ligand>
</feature>
<dbReference type="GO" id="GO:0000287">
    <property type="term" value="F:magnesium ion binding"/>
    <property type="evidence" value="ECO:0007669"/>
    <property type="project" value="UniProtKB-UniRule"/>
</dbReference>
<feature type="binding site" evidence="16">
    <location>
        <position position="504"/>
    </location>
    <ligand>
        <name>Mg(2+)</name>
        <dbReference type="ChEBI" id="CHEBI:18420"/>
    </ligand>
</feature>
<dbReference type="GO" id="GO:0140326">
    <property type="term" value="F:ATPase-coupled intramembrane lipid transporter activity"/>
    <property type="evidence" value="ECO:0007669"/>
    <property type="project" value="UniProtKB-EC"/>
</dbReference>
<dbReference type="InterPro" id="IPR032630">
    <property type="entry name" value="P_typ_ATPase_c"/>
</dbReference>
<feature type="binding site" evidence="15">
    <location>
        <position position="952"/>
    </location>
    <ligand>
        <name>ATP</name>
        <dbReference type="ChEBI" id="CHEBI:30616"/>
    </ligand>
</feature>
<dbReference type="SFLD" id="SFLDS00003">
    <property type="entry name" value="Haloacid_Dehalogenase"/>
    <property type="match status" value="1"/>
</dbReference>
<evidence type="ECO:0000256" key="8">
    <source>
        <dbReference type="ARBA" id="ARBA00022842"/>
    </source>
</evidence>
<evidence type="ECO:0000259" key="19">
    <source>
        <dbReference type="Pfam" id="PF16209"/>
    </source>
</evidence>
<feature type="transmembrane region" description="Helical" evidence="17">
    <location>
        <begin position="1178"/>
        <end position="1199"/>
    </location>
</feature>
<feature type="region of interest" description="Disordered" evidence="18">
    <location>
        <begin position="186"/>
        <end position="215"/>
    </location>
</feature>
<dbReference type="GO" id="GO:0016887">
    <property type="term" value="F:ATP hydrolysis activity"/>
    <property type="evidence" value="ECO:0007669"/>
    <property type="project" value="InterPro"/>
</dbReference>
<feature type="region of interest" description="Disordered" evidence="18">
    <location>
        <begin position="1291"/>
        <end position="1350"/>
    </location>
</feature>
<dbReference type="Proteomes" id="UP000054248">
    <property type="component" value="Unassembled WGS sequence"/>
</dbReference>
<dbReference type="InterPro" id="IPR023214">
    <property type="entry name" value="HAD_sf"/>
</dbReference>
<feature type="binding site" evidence="15">
    <location>
        <position position="814"/>
    </location>
    <ligand>
        <name>ATP</name>
        <dbReference type="ChEBI" id="CHEBI:30616"/>
    </ligand>
</feature>
<feature type="active site" description="4-aspartylphosphate intermediate" evidence="14">
    <location>
        <position position="502"/>
    </location>
</feature>
<dbReference type="Gene3D" id="2.70.150.10">
    <property type="entry name" value="Calcium-transporting ATPase, cytoplasmic transduction domain A"/>
    <property type="match status" value="1"/>
</dbReference>
<feature type="binding site" evidence="16">
    <location>
        <position position="976"/>
    </location>
    <ligand>
        <name>Mg(2+)</name>
        <dbReference type="ChEBI" id="CHEBI:18420"/>
    </ligand>
</feature>
<feature type="compositionally biased region" description="Polar residues" evidence="18">
    <location>
        <begin position="550"/>
        <end position="563"/>
    </location>
</feature>
<evidence type="ECO:0000256" key="12">
    <source>
        <dbReference type="ARBA" id="ARBA00034036"/>
    </source>
</evidence>
<feature type="binding site" evidence="15">
    <location>
        <position position="975"/>
    </location>
    <ligand>
        <name>ATP</name>
        <dbReference type="ChEBI" id="CHEBI:30616"/>
    </ligand>
</feature>
<evidence type="ECO:0000256" key="17">
    <source>
        <dbReference type="RuleBase" id="RU362033"/>
    </source>
</evidence>
<dbReference type="PANTHER" id="PTHR24092:SF153">
    <property type="entry name" value="PHOSPHOLIPID-TRANSPORTING ATPASE"/>
    <property type="match status" value="1"/>
</dbReference>
<evidence type="ECO:0000256" key="3">
    <source>
        <dbReference type="ARBA" id="ARBA00022553"/>
    </source>
</evidence>
<feature type="binding site" evidence="15">
    <location>
        <position position="813"/>
    </location>
    <ligand>
        <name>ATP</name>
        <dbReference type="ChEBI" id="CHEBI:30616"/>
    </ligand>
</feature>
<dbReference type="NCBIfam" id="TIGR01652">
    <property type="entry name" value="ATPase-Plipid"/>
    <property type="match status" value="1"/>
</dbReference>
<feature type="compositionally biased region" description="Pro residues" evidence="18">
    <location>
        <begin position="1419"/>
        <end position="1429"/>
    </location>
</feature>
<protein>
    <recommendedName>
        <fullName evidence="17">Phospholipid-transporting ATPase</fullName>
        <ecNumber evidence="17">7.6.2.1</ecNumber>
    </recommendedName>
</protein>
<comment type="catalytic activity">
    <reaction evidence="12 17">
        <text>ATP + H2O + phospholipidSide 1 = ADP + phosphate + phospholipidSide 2.</text>
        <dbReference type="EC" id="7.6.2.1"/>
    </reaction>
</comment>
<dbReference type="SFLD" id="SFLDF00027">
    <property type="entry name" value="p-type_atpase"/>
    <property type="match status" value="1"/>
</dbReference>
<feature type="binding site" evidence="15">
    <location>
        <position position="946"/>
    </location>
    <ligand>
        <name>ATP</name>
        <dbReference type="ChEBI" id="CHEBI:30616"/>
    </ligand>
</feature>
<feature type="binding site" evidence="15">
    <location>
        <position position="733"/>
    </location>
    <ligand>
        <name>ATP</name>
        <dbReference type="ChEBI" id="CHEBI:30616"/>
    </ligand>
</feature>
<feature type="compositionally biased region" description="Basic and acidic residues" evidence="18">
    <location>
        <begin position="205"/>
        <end position="215"/>
    </location>
</feature>
<dbReference type="SUPFAM" id="SSF81660">
    <property type="entry name" value="Metal cation-transporting ATPase, ATP-binding domain N"/>
    <property type="match status" value="1"/>
</dbReference>
<accession>A0A0C3QFV1</accession>
<sequence>MAPASHPPQRHRKRNNWFTRLTDWKIEDLFKRKRPPPIPRTVFVNENLPEDAYEKGKVKTSWIYPTNQVLTSKYTVITFLPKNLLEQFRRIANIFFAGIAILQFFSAFSTISPGLVVLPLLVVLLATGIKDGYEDIKRHQSDRAVNHAKVWRLHGADWVNPNVTGPKQKSYSFTFVQKLFRRSRSHTVHEHEEKPVPDTAPQVAVDHDDNNEPDNPRFLETSHHLDETKAHWKRTLWEDVAVGDVVMLRADDAIPADILICATSEEENVAFVETKNLDGETNLKSRHAVPSLAGLRTPSDVAGTAFHIDMEAPQPNMYQIHGAVIVDDDKQPVDGLTVLLRGTILRNTRWCIGIVLYTGEDTKIVMNSGATPSKRSRVERGMNPQVFVNLSLLAVMAVVCAIVDSILEQRGHDNGAPWEWGTDRSDDNPRVNGGITFGNALITFQNVVPISLYISIEFVRTCQALFIYFDKDIWYEKTDQPTLARSWNLADDLGQIEYVFSDKTGTLTQNAMIFRQCSIGGKIYKGDSTEDEPVDVDEAAQEDAVAPAKETQTGSSDETTAPQTAPKISPHIRFHDETLEQDLLHGDSQEHSRTLHGFFATLSLCHTVLASYDPDTGMITYKAQSPDEAALVQAAADVGFIFRGRERETLRLQTPFLDHLEEYELLNILDFTSARKRMSVIVRKLEEGDGRIFLLCKGADNVIFDRLKQSTGNEQLKTKTGEDLDLFASDGLRTLCLAYKVIPEDEYNAWADRYHDATVALEDRDDKIEAVSNEIEQNLRLLGATAIEDKLQDGVPEAIADLKRAGIKVWVATGDKLETAIAIGHSTNLIQPQSNVIIVRGGTYGTTKSAYNQLADAVDRFFPESNIMDSPLVHPPDDEKAPSERFSLRRMPTGASSLVGSRNGERPGGFVLVIDGVALEHAMEEEFTKELLLQLGIRCEAVICCRVSPKQKAQIVRLVKDGMDVVTLAIGDGANDVSMIQAADVGVGISGEEGLQAVNSSDYAIAQFRFLTRLLFVHGHWSYARNGNMIVNFFYKNIVCIGVLWWFQIYCQFSTTYVFEYTYLLFWNVFWSLAPVIAIGLFDRIIDDDILMTLPELYRYGRERTHFGLKRFIIYMLDGVMQSAIIFFVIYYTYDTTSARNDGWGVYQYEMATTVVVATATVVNLVNGLNTAAWTGWVFFSVSIGIILIWAYTAIYPEISPGWFVTDAYGDNQFTFPSAYFWLGIIFVVLISMLPRYVLKSYKFIYLPNDIDILRSLRSIDPKHDIAHDPAIVGNLDRPGEEVDDDRLTMTETRQSEDGRASLPPRRSLQGRPSYQANRQSMEGGAARANPSQVDMSTGREGTSRGFDFSTEEGGYAMRRVQTHLSERHVSRVSLPAAVEARTPKRRQVSMNIFSSLRRPKGRSQTTPASAPPTDKKPPPPSPPPAPEK</sequence>
<keyword evidence="6 15" id="KW-0547">Nucleotide-binding</keyword>
<dbReference type="STRING" id="1051891.A0A0C3QFV1"/>
<comment type="cofactor">
    <cofactor evidence="16">
        <name>Mg(2+)</name>
        <dbReference type="ChEBI" id="CHEBI:18420"/>
    </cofactor>
</comment>
<feature type="transmembrane region" description="Helical" evidence="17">
    <location>
        <begin position="1219"/>
        <end position="1239"/>
    </location>
</feature>
<evidence type="ECO:0000256" key="16">
    <source>
        <dbReference type="PIRSR" id="PIRSR606539-3"/>
    </source>
</evidence>
<evidence type="ECO:0000256" key="1">
    <source>
        <dbReference type="ARBA" id="ARBA00004141"/>
    </source>
</evidence>
<reference evidence="21 22" key="1">
    <citation type="submission" date="2014-04" db="EMBL/GenBank/DDBJ databases">
        <authorList>
            <consortium name="DOE Joint Genome Institute"/>
            <person name="Kuo A."/>
            <person name="Girlanda M."/>
            <person name="Perotto S."/>
            <person name="Kohler A."/>
            <person name="Nagy L.G."/>
            <person name="Floudas D."/>
            <person name="Copeland A."/>
            <person name="Barry K.W."/>
            <person name="Cichocki N."/>
            <person name="Veneault-Fourrey C."/>
            <person name="LaButti K."/>
            <person name="Lindquist E.A."/>
            <person name="Lipzen A."/>
            <person name="Lundell T."/>
            <person name="Morin E."/>
            <person name="Murat C."/>
            <person name="Sun H."/>
            <person name="Tunlid A."/>
            <person name="Henrissat B."/>
            <person name="Grigoriev I.V."/>
            <person name="Hibbett D.S."/>
            <person name="Martin F."/>
            <person name="Nordberg H.P."/>
            <person name="Cantor M.N."/>
            <person name="Hua S.X."/>
        </authorList>
    </citation>
    <scope>NUCLEOTIDE SEQUENCE [LARGE SCALE GENOMIC DNA]</scope>
    <source>
        <strain evidence="21 22">MUT 4182</strain>
    </source>
</reference>
<dbReference type="InterPro" id="IPR008250">
    <property type="entry name" value="ATPase_P-typ_transduc_dom_A_sf"/>
</dbReference>
<evidence type="ECO:0000256" key="11">
    <source>
        <dbReference type="ARBA" id="ARBA00023136"/>
    </source>
</evidence>
<evidence type="ECO:0000256" key="5">
    <source>
        <dbReference type="ARBA" id="ARBA00022723"/>
    </source>
</evidence>
<evidence type="ECO:0000256" key="14">
    <source>
        <dbReference type="PIRSR" id="PIRSR606539-1"/>
    </source>
</evidence>
<feature type="transmembrane region" description="Helical" evidence="17">
    <location>
        <begin position="386"/>
        <end position="407"/>
    </location>
</feature>
<organism evidence="21 22">
    <name type="scientific">Tulasnella calospora MUT 4182</name>
    <dbReference type="NCBI Taxonomy" id="1051891"/>
    <lineage>
        <taxon>Eukaryota</taxon>
        <taxon>Fungi</taxon>
        <taxon>Dikarya</taxon>
        <taxon>Basidiomycota</taxon>
        <taxon>Agaricomycotina</taxon>
        <taxon>Agaricomycetes</taxon>
        <taxon>Cantharellales</taxon>
        <taxon>Tulasnellaceae</taxon>
        <taxon>Tulasnella</taxon>
    </lineage>
</organism>
<feature type="transmembrane region" description="Helical" evidence="17">
    <location>
        <begin position="1061"/>
        <end position="1082"/>
    </location>
</feature>